<evidence type="ECO:0000313" key="2">
    <source>
        <dbReference type="EMBL" id="PRQ65093.1"/>
    </source>
</evidence>
<dbReference type="GO" id="GO:0005524">
    <property type="term" value="F:ATP binding"/>
    <property type="evidence" value="ECO:0007669"/>
    <property type="project" value="UniProtKB-KW"/>
</dbReference>
<dbReference type="Proteomes" id="UP000238163">
    <property type="component" value="Unassembled WGS sequence"/>
</dbReference>
<dbReference type="RefSeq" id="WP_062460188.1">
    <property type="nucleotide sequence ID" value="NZ_FLLQ01000006.1"/>
</dbReference>
<gene>
    <name evidence="2" type="ORF">COR51_24215</name>
</gene>
<dbReference type="EMBL" id="NWTN01000027">
    <property type="protein sequence ID" value="PRQ65093.1"/>
    <property type="molecule type" value="Genomic_DNA"/>
</dbReference>
<organism evidence="2 3">
    <name type="scientific">Vibrio mediterranei</name>
    <dbReference type="NCBI Taxonomy" id="689"/>
    <lineage>
        <taxon>Bacteria</taxon>
        <taxon>Pseudomonadati</taxon>
        <taxon>Pseudomonadota</taxon>
        <taxon>Gammaproteobacteria</taxon>
        <taxon>Vibrionales</taxon>
        <taxon>Vibrionaceae</taxon>
        <taxon>Vibrio</taxon>
    </lineage>
</organism>
<sequence length="145" mass="16709">MSKKCYHQQFESSIDSAREIADALHLFWTQIDLRAPLMTDLELCVVEVANNIYEHAYRFQDGQMIEVACSHICGKIVIELSNVGLGLCQEELEVMLKTPLQRIDLEDPETWTTSGRGFYILNTLLDEVTIMQRGNKHTFCLVKHY</sequence>
<protein>
    <submittedName>
        <fullName evidence="2">ATP-binding protein</fullName>
    </submittedName>
</protein>
<dbReference type="CDD" id="cd16936">
    <property type="entry name" value="HATPase_RsbW-like"/>
    <property type="match status" value="1"/>
</dbReference>
<accession>A0ABX5D7V7</accession>
<name>A0ABX5D7V7_9VIBR</name>
<evidence type="ECO:0000259" key="1">
    <source>
        <dbReference type="Pfam" id="PF13581"/>
    </source>
</evidence>
<keyword evidence="3" id="KW-1185">Reference proteome</keyword>
<dbReference type="InterPro" id="IPR003594">
    <property type="entry name" value="HATPase_dom"/>
</dbReference>
<proteinExistence type="predicted"/>
<keyword evidence="2" id="KW-0547">Nucleotide-binding</keyword>
<dbReference type="SUPFAM" id="SSF55874">
    <property type="entry name" value="ATPase domain of HSP90 chaperone/DNA topoisomerase II/histidine kinase"/>
    <property type="match status" value="1"/>
</dbReference>
<dbReference type="InterPro" id="IPR036890">
    <property type="entry name" value="HATPase_C_sf"/>
</dbReference>
<feature type="domain" description="Histidine kinase/HSP90-like ATPase" evidence="1">
    <location>
        <begin position="11"/>
        <end position="136"/>
    </location>
</feature>
<reference evidence="2 3" key="2">
    <citation type="submission" date="2018-03" db="EMBL/GenBank/DDBJ databases">
        <title>Genetic Diversity and Phenotypic Plasticity of AHL Mediated Quorum Sensing in Environmental Strains of Vibrio mediterranei.</title>
        <authorList>
            <person name="Lantoine F."/>
            <person name="Vouve F."/>
        </authorList>
    </citation>
    <scope>NUCLEOTIDE SEQUENCE [LARGE SCALE GENOMIC DNA]</scope>
    <source>
        <strain evidence="2 3">17LN0615E</strain>
    </source>
</reference>
<comment type="caution">
    <text evidence="2">The sequence shown here is derived from an EMBL/GenBank/DDBJ whole genome shotgun (WGS) entry which is preliminary data.</text>
</comment>
<evidence type="ECO:0000313" key="3">
    <source>
        <dbReference type="Proteomes" id="UP000238163"/>
    </source>
</evidence>
<reference evidence="2 3" key="1">
    <citation type="submission" date="2017-09" db="EMBL/GenBank/DDBJ databases">
        <authorList>
            <person name="Girard L."/>
            <person name="Lami R."/>
            <person name="Suzuki M."/>
            <person name="Baudart J."/>
        </authorList>
    </citation>
    <scope>NUCLEOTIDE SEQUENCE [LARGE SCALE GENOMIC DNA]</scope>
    <source>
        <strain evidence="2 3">17LN0615E</strain>
    </source>
</reference>
<keyword evidence="2" id="KW-0067">ATP-binding</keyword>
<dbReference type="Pfam" id="PF13581">
    <property type="entry name" value="HATPase_c_2"/>
    <property type="match status" value="1"/>
</dbReference>
<dbReference type="Gene3D" id="3.30.565.10">
    <property type="entry name" value="Histidine kinase-like ATPase, C-terminal domain"/>
    <property type="match status" value="1"/>
</dbReference>